<reference evidence="2" key="1">
    <citation type="submission" date="2020-05" db="EMBL/GenBank/DDBJ databases">
        <title>Classification of alakaliphilic streptomycetes isolated from an alkaline soil next to Lonar Crater, India and a proposal for the recognition of Streptomyces alkaliterrae sp. nov.</title>
        <authorList>
            <person name="Golinska P."/>
        </authorList>
    </citation>
    <scope>NUCLEOTIDE SEQUENCE [LARGE SCALE GENOMIC DNA]</scope>
    <source>
        <strain evidence="2">OF3</strain>
    </source>
</reference>
<sequence>MDPLAFPVLAGTLLTEAVRFLFDRASAVLDRRAGRVPVEEPEQVPQQTQPLLVRAPALTDERVARITGAHGALRVYLSRPEFLQGDDTELRGLLGRLRRDLEEVYGRRLPFGDEKEADRPGVEVSQRADSLRGKQLGLRVGGGVTERGRARVDQEAGTIEETGEQVGLEVEGTIG</sequence>
<accession>A0A7W3WR07</accession>
<name>A0A7W3WR07_9ACTN</name>
<gene>
    <name evidence="1" type="ORF">H3146_26735</name>
</gene>
<organism evidence="1 2">
    <name type="scientific">Streptomyces alkaliterrae</name>
    <dbReference type="NCBI Taxonomy" id="2213162"/>
    <lineage>
        <taxon>Bacteria</taxon>
        <taxon>Bacillati</taxon>
        <taxon>Actinomycetota</taxon>
        <taxon>Actinomycetes</taxon>
        <taxon>Kitasatosporales</taxon>
        <taxon>Streptomycetaceae</taxon>
        <taxon>Streptomyces</taxon>
    </lineage>
</organism>
<dbReference type="AlphaFoldDB" id="A0A7W3WR07"/>
<dbReference type="EMBL" id="JABJWZ010000504">
    <property type="protein sequence ID" value="MBB1256909.1"/>
    <property type="molecule type" value="Genomic_DNA"/>
</dbReference>
<evidence type="ECO:0000313" key="2">
    <source>
        <dbReference type="Proteomes" id="UP000525686"/>
    </source>
</evidence>
<comment type="caution">
    <text evidence="1">The sequence shown here is derived from an EMBL/GenBank/DDBJ whole genome shotgun (WGS) entry which is preliminary data.</text>
</comment>
<proteinExistence type="predicted"/>
<evidence type="ECO:0000313" key="1">
    <source>
        <dbReference type="EMBL" id="MBB1256909.1"/>
    </source>
</evidence>
<dbReference type="Proteomes" id="UP000525686">
    <property type="component" value="Unassembled WGS sequence"/>
</dbReference>
<protein>
    <submittedName>
        <fullName evidence="1">Uncharacterized protein</fullName>
    </submittedName>
</protein>